<dbReference type="Proteomes" id="UP000216752">
    <property type="component" value="Chromosome"/>
</dbReference>
<evidence type="ECO:0000256" key="4">
    <source>
        <dbReference type="ARBA" id="ARBA00008703"/>
    </source>
</evidence>
<dbReference type="PANTHER" id="PTHR30538">
    <property type="entry name" value="LYSINE 2,3-AMINOMUTASE-RELATED"/>
    <property type="match status" value="1"/>
</dbReference>
<dbReference type="NCBIfam" id="TIGR03820">
    <property type="entry name" value="lys_2_3_AblA"/>
    <property type="match status" value="1"/>
</dbReference>
<evidence type="ECO:0000256" key="10">
    <source>
        <dbReference type="ARBA" id="ARBA00022898"/>
    </source>
</evidence>
<dbReference type="EMBL" id="CP155573">
    <property type="protein sequence ID" value="XFO67120.1"/>
    <property type="molecule type" value="Genomic_DNA"/>
</dbReference>
<name>A0ABZ3IN34_9FIRM</name>
<dbReference type="PIRSF" id="PIRSF004911">
    <property type="entry name" value="DUF160"/>
    <property type="match status" value="1"/>
</dbReference>
<evidence type="ECO:0000256" key="9">
    <source>
        <dbReference type="ARBA" id="ARBA00022723"/>
    </source>
</evidence>
<keyword evidence="11" id="KW-0408">Iron</keyword>
<keyword evidence="12" id="KW-0411">Iron-sulfur</keyword>
<dbReference type="PROSITE" id="PS51918">
    <property type="entry name" value="RADICAL_SAM"/>
    <property type="match status" value="1"/>
</dbReference>
<dbReference type="EC" id="5.4.3.2" evidence="5"/>
<keyword evidence="9" id="KW-0479">Metal-binding</keyword>
<dbReference type="InterPro" id="IPR058240">
    <property type="entry name" value="rSAM_sf"/>
</dbReference>
<evidence type="ECO:0000256" key="11">
    <source>
        <dbReference type="ARBA" id="ARBA00023004"/>
    </source>
</evidence>
<dbReference type="Pfam" id="PF12544">
    <property type="entry name" value="LAM_C"/>
    <property type="match status" value="1"/>
</dbReference>
<dbReference type="Gene3D" id="3.20.20.70">
    <property type="entry name" value="Aldolase class I"/>
    <property type="match status" value="1"/>
</dbReference>
<dbReference type="GO" id="GO:0050066">
    <property type="term" value="F:L-lysine 2,3-aminomutase activity"/>
    <property type="evidence" value="ECO:0007669"/>
    <property type="project" value="UniProtKB-EC"/>
</dbReference>
<evidence type="ECO:0000256" key="8">
    <source>
        <dbReference type="ARBA" id="ARBA00022691"/>
    </source>
</evidence>
<evidence type="ECO:0000256" key="3">
    <source>
        <dbReference type="ARBA" id="ARBA00001966"/>
    </source>
</evidence>
<accession>A0ABZ3IN34</accession>
<comment type="catalytic activity">
    <reaction evidence="1">
        <text>L-lysine = (3S)-3,6-diaminohexanoate</text>
        <dbReference type="Rhea" id="RHEA:19177"/>
        <dbReference type="ChEBI" id="CHEBI:32551"/>
        <dbReference type="ChEBI" id="CHEBI:57434"/>
        <dbReference type="EC" id="5.4.3.2"/>
    </reaction>
</comment>
<dbReference type="InterPro" id="IPR022459">
    <property type="entry name" value="Lysine_aminomutase"/>
</dbReference>
<keyword evidence="8" id="KW-0949">S-adenosyl-L-methionine</keyword>
<gene>
    <name evidence="15" type="primary">kamA</name>
    <name evidence="15" type="ORF">SPSIL_032990</name>
</gene>
<sequence>MSKDKPKGMIKDANKLQDATNNAAWSDWHWQFNNRLSGKNDLSARLGIGKKLAEEIKRVAEVFPMAITPYYFSLISKNDPQCPVRLQCVPNFAELNFSPADMEDPLNEDKYSPLPGLIHRYPDRVLLTVTLECASYCRHCSRKRKVGDQAIKITMDGICKGIEYIRDHPQIRDVLLSGGDPLVLGDEILDKIIGEIRAISHVEVIRIGTRVPVVMPQRITMSLVNVLKKYHPLWINTHFNHPVEFTPESEQALAKLADAGIPLGNQTVLLKAINDSVATMKKLLHLLVKNRVRPYYLYHCDYSRGVSHFRTSIREGLEIQQGLIGFTSGFALPLYVMDIPGGGGKVPLGPEYIKKYTDSEIVLRNFEGVDYIIKD</sequence>
<dbReference type="CDD" id="cd01335">
    <property type="entry name" value="Radical_SAM"/>
    <property type="match status" value="1"/>
</dbReference>
<keyword evidence="7" id="KW-0004">4Fe-4S</keyword>
<comment type="similarity">
    <text evidence="4">Belongs to the radical SAM superfamily. KamA family.</text>
</comment>
<keyword evidence="13 15" id="KW-0413">Isomerase</keyword>
<reference evidence="15" key="1">
    <citation type="submission" date="2024-05" db="EMBL/GenBank/DDBJ databases">
        <title>Isolation and characterization of Sporomusa carbonis sp. nov., a carboxydotrophic hydrogenogen in the genus of Sporomusa isolated from a charcoal burning pile.</title>
        <authorList>
            <person name="Boeer T."/>
            <person name="Rosenbaum F."/>
            <person name="Eysell L."/>
            <person name="Mueller V."/>
            <person name="Daniel R."/>
            <person name="Poehlein A."/>
        </authorList>
    </citation>
    <scope>NUCLEOTIDE SEQUENCE [LARGE SCALE GENOMIC DNA]</scope>
    <source>
        <strain evidence="15">DSM 10669</strain>
    </source>
</reference>
<evidence type="ECO:0000256" key="5">
    <source>
        <dbReference type="ARBA" id="ARBA00012144"/>
    </source>
</evidence>
<evidence type="ECO:0000313" key="15">
    <source>
        <dbReference type="EMBL" id="XFO67120.1"/>
    </source>
</evidence>
<dbReference type="NCBIfam" id="TIGR00238">
    <property type="entry name" value="KamA family radical SAM protein"/>
    <property type="match status" value="1"/>
</dbReference>
<dbReference type="Pfam" id="PF04055">
    <property type="entry name" value="Radical_SAM"/>
    <property type="match status" value="1"/>
</dbReference>
<dbReference type="InterPro" id="IPR003739">
    <property type="entry name" value="Lys_aminomutase/Glu_NH3_mut"/>
</dbReference>
<evidence type="ECO:0000256" key="7">
    <source>
        <dbReference type="ARBA" id="ARBA00022485"/>
    </source>
</evidence>
<organism evidence="15 16">
    <name type="scientific">Sporomusa silvacetica DSM 10669</name>
    <dbReference type="NCBI Taxonomy" id="1123289"/>
    <lineage>
        <taxon>Bacteria</taxon>
        <taxon>Bacillati</taxon>
        <taxon>Bacillota</taxon>
        <taxon>Negativicutes</taxon>
        <taxon>Selenomonadales</taxon>
        <taxon>Sporomusaceae</taxon>
        <taxon>Sporomusa</taxon>
    </lineage>
</organism>
<dbReference type="InterPro" id="IPR025895">
    <property type="entry name" value="LAM_C_dom"/>
</dbReference>
<dbReference type="InterPro" id="IPR013785">
    <property type="entry name" value="Aldolase_TIM"/>
</dbReference>
<dbReference type="SUPFAM" id="SSF102114">
    <property type="entry name" value="Radical SAM enzymes"/>
    <property type="match status" value="1"/>
</dbReference>
<dbReference type="InterPro" id="IPR007197">
    <property type="entry name" value="rSAM"/>
</dbReference>
<evidence type="ECO:0000256" key="2">
    <source>
        <dbReference type="ARBA" id="ARBA00001933"/>
    </source>
</evidence>
<comment type="cofactor">
    <cofactor evidence="3">
        <name>[4Fe-4S] cluster</name>
        <dbReference type="ChEBI" id="CHEBI:49883"/>
    </cofactor>
</comment>
<protein>
    <recommendedName>
        <fullName evidence="6">L-lysine 2,3-aminomutase</fullName>
        <ecNumber evidence="5">5.4.3.2</ecNumber>
    </recommendedName>
</protein>
<evidence type="ECO:0000313" key="16">
    <source>
        <dbReference type="Proteomes" id="UP000216752"/>
    </source>
</evidence>
<evidence type="ECO:0000259" key="14">
    <source>
        <dbReference type="PROSITE" id="PS51918"/>
    </source>
</evidence>
<evidence type="ECO:0000256" key="12">
    <source>
        <dbReference type="ARBA" id="ARBA00023014"/>
    </source>
</evidence>
<evidence type="ECO:0000256" key="1">
    <source>
        <dbReference type="ARBA" id="ARBA00000911"/>
    </source>
</evidence>
<feature type="domain" description="Radical SAM core" evidence="14">
    <location>
        <begin position="119"/>
        <end position="331"/>
    </location>
</feature>
<dbReference type="PANTHER" id="PTHR30538:SF1">
    <property type="entry name" value="L-LYSINE 2,3-AMINOMUTASE"/>
    <property type="match status" value="1"/>
</dbReference>
<evidence type="ECO:0000256" key="6">
    <source>
        <dbReference type="ARBA" id="ARBA00022363"/>
    </source>
</evidence>
<keyword evidence="16" id="KW-1185">Reference proteome</keyword>
<dbReference type="RefSeq" id="WP_211289681.1">
    <property type="nucleotide sequence ID" value="NZ_CP155573.1"/>
</dbReference>
<dbReference type="SFLD" id="SFLDS00029">
    <property type="entry name" value="Radical_SAM"/>
    <property type="match status" value="1"/>
</dbReference>
<dbReference type="SFLD" id="SFLDF00283">
    <property type="entry name" value="L-lysine_2_3-aminomutase_(LAM"/>
    <property type="match status" value="1"/>
</dbReference>
<dbReference type="SFLD" id="SFLDG01070">
    <property type="entry name" value="PLP-dependent"/>
    <property type="match status" value="1"/>
</dbReference>
<comment type="cofactor">
    <cofactor evidence="2">
        <name>pyridoxal 5'-phosphate</name>
        <dbReference type="ChEBI" id="CHEBI:597326"/>
    </cofactor>
</comment>
<keyword evidence="10" id="KW-0663">Pyridoxal phosphate</keyword>
<evidence type="ECO:0000256" key="13">
    <source>
        <dbReference type="ARBA" id="ARBA00023235"/>
    </source>
</evidence>
<proteinExistence type="inferred from homology"/>